<proteinExistence type="predicted"/>
<dbReference type="EMBL" id="FRFE01000003">
    <property type="protein sequence ID" value="SHO44792.1"/>
    <property type="molecule type" value="Genomic_DNA"/>
</dbReference>
<protein>
    <submittedName>
        <fullName evidence="2">Uncharacterized protein</fullName>
    </submittedName>
</protein>
<evidence type="ECO:0000313" key="2">
    <source>
        <dbReference type="EMBL" id="SHO44792.1"/>
    </source>
</evidence>
<accession>A0A1M7XZV3</accession>
<name>A0A1M7XZV3_9BACT</name>
<dbReference type="RefSeq" id="WP_073612228.1">
    <property type="nucleotide sequence ID" value="NZ_FRFE01000003.1"/>
</dbReference>
<dbReference type="AlphaFoldDB" id="A0A1M7XZV3"/>
<evidence type="ECO:0000256" key="1">
    <source>
        <dbReference type="SAM" id="MobiDB-lite"/>
    </source>
</evidence>
<gene>
    <name evidence="2" type="ORF">SAMN02745220_00878</name>
</gene>
<dbReference type="Proteomes" id="UP000184603">
    <property type="component" value="Unassembled WGS sequence"/>
</dbReference>
<organism evidence="2 3">
    <name type="scientific">Desulfopila aestuarii DSM 18488</name>
    <dbReference type="NCBI Taxonomy" id="1121416"/>
    <lineage>
        <taxon>Bacteria</taxon>
        <taxon>Pseudomonadati</taxon>
        <taxon>Thermodesulfobacteriota</taxon>
        <taxon>Desulfobulbia</taxon>
        <taxon>Desulfobulbales</taxon>
        <taxon>Desulfocapsaceae</taxon>
        <taxon>Desulfopila</taxon>
    </lineage>
</organism>
<reference evidence="2 3" key="1">
    <citation type="submission" date="2016-12" db="EMBL/GenBank/DDBJ databases">
        <authorList>
            <person name="Song W.-J."/>
            <person name="Kurnit D.M."/>
        </authorList>
    </citation>
    <scope>NUCLEOTIDE SEQUENCE [LARGE SCALE GENOMIC DNA]</scope>
    <source>
        <strain evidence="2 3">DSM 18488</strain>
    </source>
</reference>
<feature type="region of interest" description="Disordered" evidence="1">
    <location>
        <begin position="25"/>
        <end position="51"/>
    </location>
</feature>
<sequence>MALPKTKKKIIPDISDAVQRAAGTVNLENQHGSPNILQPSAKGGRPSPRSGNVVRQTLLLSEETAERLTMAYAGEQIKRRKTGEKLDKSLFIEEMIIAWLEQNPR</sequence>
<keyword evidence="3" id="KW-1185">Reference proteome</keyword>
<feature type="compositionally biased region" description="Polar residues" evidence="1">
    <location>
        <begin position="26"/>
        <end position="38"/>
    </location>
</feature>
<dbReference type="OrthoDB" id="5432121at2"/>
<evidence type="ECO:0000313" key="3">
    <source>
        <dbReference type="Proteomes" id="UP000184603"/>
    </source>
</evidence>
<dbReference type="STRING" id="1121416.SAMN02745220_00878"/>